<dbReference type="PANTHER" id="PTHR43105:SF4">
    <property type="entry name" value="PROTEIN YDEP"/>
    <property type="match status" value="1"/>
</dbReference>
<keyword evidence="13" id="KW-1185">Reference proteome</keyword>
<evidence type="ECO:0000256" key="4">
    <source>
        <dbReference type="ARBA" id="ARBA00022485"/>
    </source>
</evidence>
<dbReference type="InterPro" id="IPR009010">
    <property type="entry name" value="Asp_de-COase-like_dom_sf"/>
</dbReference>
<dbReference type="CDD" id="cd02787">
    <property type="entry name" value="MopB_CT_ydeP"/>
    <property type="match status" value="1"/>
</dbReference>
<keyword evidence="5" id="KW-0500">Molybdenum</keyword>
<comment type="similarity">
    <text evidence="3">Belongs to the prokaryotic molybdopterin-containing oxidoreductase family.</text>
</comment>
<sequence length="787" mass="85470">MRKPRPEGIKDYTGPAGGWGALKAVAVSLKAQQIVQRGAQTLLKSNQPDGFDCPSCAWPDPKHTSSFEFCENGAKAVAWESTAKRIGTEFFAEHSVSDLWAKSDHWLEGEGRITDPLRYNPATDHYEVVGWDEAFAEIGAGLAKLEDPNQAEFYTSGRCSNEAAFLFQLFVRLYGTNNFPDCSNMCHEATSVGLPQSIGIGKGTVSLEDFDHTDLIFSIGHNPGTNHPRMMATLREIARRGGKIIAFNPLKERSLERFESPQSVIEMATGTATPIATNYLQVKVGGDAAAIKGICKALVALDKAAAAAGAPSVIDHAFIAEHTAGFDALIADLETSDWADIVHASGLGQSDLEEVARLYAQSTAAIACYGMGITQHRTGTSNVQQIANLLLLRGNIGRPGAGICPLRGHSNVQGDRTVGITERPMPMLLDKMQEVFGFEPPREHGHSVVESIAAMRDGKAKAVVCLGGNLAIASSDPQACAQGFRNMELAVHITTKLNRTQLLMAKGATYILPCLGRTERDVQESGPQSVTVEDSMSMVHASRGFLMPPGENVRSEPWIVAGIAKATLGSKGGIDWDGYVANYDRIRDKIEAVFPAFKDYNVRVREPGGFHLPNAAAERVWLTDTKKANFMVAPSVEEDETTRDPTVLRLTTLRSHDQYNTTIYALDDRYRGVFGRRDVLFMNAKEIARLGFAEGDVIDITTALDFKRSDRIVQGLILVEHTLPDGCCASYYPETQPLIALEDHDPQSLTPSYKSVPVQIHPAGTDDGAERLVERAGVVGRHLPAKA</sequence>
<dbReference type="InterPro" id="IPR037951">
    <property type="entry name" value="MopB_CT_YdeP"/>
</dbReference>
<comment type="caution">
    <text evidence="12">The sequence shown here is derived from an EMBL/GenBank/DDBJ whole genome shotgun (WGS) entry which is preliminary data.</text>
</comment>
<dbReference type="Gene3D" id="3.40.50.740">
    <property type="match status" value="1"/>
</dbReference>
<evidence type="ECO:0000256" key="9">
    <source>
        <dbReference type="ARBA" id="ARBA00023014"/>
    </source>
</evidence>
<evidence type="ECO:0000256" key="2">
    <source>
        <dbReference type="ARBA" id="ARBA00001966"/>
    </source>
</evidence>
<evidence type="ECO:0000313" key="12">
    <source>
        <dbReference type="EMBL" id="MEN2785001.1"/>
    </source>
</evidence>
<feature type="domain" description="Molybdopterin dinucleotide-binding" evidence="11">
    <location>
        <begin position="648"/>
        <end position="757"/>
    </location>
</feature>
<dbReference type="InterPro" id="IPR050123">
    <property type="entry name" value="Prok_molybdopt-oxidoreductase"/>
</dbReference>
<comment type="cofactor">
    <cofactor evidence="2">
        <name>[4Fe-4S] cluster</name>
        <dbReference type="ChEBI" id="CHEBI:49883"/>
    </cofactor>
</comment>
<keyword evidence="9" id="KW-0411">Iron-sulfur</keyword>
<evidence type="ECO:0000256" key="3">
    <source>
        <dbReference type="ARBA" id="ARBA00010312"/>
    </source>
</evidence>
<dbReference type="InterPro" id="IPR006656">
    <property type="entry name" value="Mopterin_OxRdtase"/>
</dbReference>
<evidence type="ECO:0000256" key="7">
    <source>
        <dbReference type="ARBA" id="ARBA00023002"/>
    </source>
</evidence>
<evidence type="ECO:0000256" key="1">
    <source>
        <dbReference type="ARBA" id="ARBA00001942"/>
    </source>
</evidence>
<feature type="domain" description="Molybdopterin oxidoreductase" evidence="10">
    <location>
        <begin position="123"/>
        <end position="528"/>
    </location>
</feature>
<dbReference type="InterPro" id="IPR041953">
    <property type="entry name" value="YdeP_MopB"/>
</dbReference>
<dbReference type="Proteomes" id="UP001404104">
    <property type="component" value="Unassembled WGS sequence"/>
</dbReference>
<evidence type="ECO:0000256" key="8">
    <source>
        <dbReference type="ARBA" id="ARBA00023004"/>
    </source>
</evidence>
<comment type="cofactor">
    <cofactor evidence="1">
        <name>Mo-bis(molybdopterin guanine dinucleotide)</name>
        <dbReference type="ChEBI" id="CHEBI:60539"/>
    </cofactor>
</comment>
<dbReference type="PANTHER" id="PTHR43105">
    <property type="entry name" value="RESPIRATORY NITRATE REDUCTASE"/>
    <property type="match status" value="1"/>
</dbReference>
<dbReference type="Pfam" id="PF01568">
    <property type="entry name" value="Molydop_binding"/>
    <property type="match status" value="1"/>
</dbReference>
<dbReference type="SUPFAM" id="SSF50692">
    <property type="entry name" value="ADC-like"/>
    <property type="match status" value="1"/>
</dbReference>
<keyword evidence="8" id="KW-0408">Iron</keyword>
<evidence type="ECO:0000259" key="11">
    <source>
        <dbReference type="Pfam" id="PF01568"/>
    </source>
</evidence>
<dbReference type="SUPFAM" id="SSF53706">
    <property type="entry name" value="Formate dehydrogenase/DMSO reductase, domains 1-3"/>
    <property type="match status" value="1"/>
</dbReference>
<dbReference type="EMBL" id="JBDIMF010000001">
    <property type="protein sequence ID" value="MEN2785001.1"/>
    <property type="molecule type" value="Genomic_DNA"/>
</dbReference>
<reference evidence="12 13" key="1">
    <citation type="submission" date="2024-05" db="EMBL/GenBank/DDBJ databases">
        <authorList>
            <person name="Liu Q."/>
            <person name="Xin Y.-H."/>
        </authorList>
    </citation>
    <scope>NUCLEOTIDE SEQUENCE [LARGE SCALE GENOMIC DNA]</scope>
    <source>
        <strain evidence="12 13">CGMCC 1.15349</strain>
    </source>
</reference>
<protein>
    <submittedName>
        <fullName evidence="12">FdhF/YdeP family oxidoreductase</fullName>
    </submittedName>
</protein>
<dbReference type="InterPro" id="IPR006657">
    <property type="entry name" value="MoPterin_dinucl-bd_dom"/>
</dbReference>
<keyword evidence="6" id="KW-0479">Metal-binding</keyword>
<dbReference type="Gene3D" id="3.40.228.10">
    <property type="entry name" value="Dimethylsulfoxide Reductase, domain 2"/>
    <property type="match status" value="1"/>
</dbReference>
<accession>A0ABU9XMG3</accession>
<evidence type="ECO:0000256" key="5">
    <source>
        <dbReference type="ARBA" id="ARBA00022505"/>
    </source>
</evidence>
<evidence type="ECO:0000256" key="6">
    <source>
        <dbReference type="ARBA" id="ARBA00022723"/>
    </source>
</evidence>
<dbReference type="RefSeq" id="WP_345862375.1">
    <property type="nucleotide sequence ID" value="NZ_JBDIMF010000001.1"/>
</dbReference>
<dbReference type="NCBIfam" id="TIGR01701">
    <property type="entry name" value="Fdhalpha-like"/>
    <property type="match status" value="1"/>
</dbReference>
<dbReference type="CDD" id="cd02767">
    <property type="entry name" value="MopB_ydeP"/>
    <property type="match status" value="1"/>
</dbReference>
<dbReference type="Gene3D" id="2.40.40.20">
    <property type="match status" value="1"/>
</dbReference>
<keyword evidence="4" id="KW-0004">4Fe-4S</keyword>
<dbReference type="PIRSF" id="PIRSF000144">
    <property type="entry name" value="CbbBc"/>
    <property type="match status" value="1"/>
</dbReference>
<name>A0ABU9XMG3_9SPHN</name>
<dbReference type="InterPro" id="IPR010046">
    <property type="entry name" value="Mopterin_OxRdtse_a_bac"/>
</dbReference>
<organism evidence="12 13">
    <name type="scientific">Sphingomonas qilianensis</name>
    <dbReference type="NCBI Taxonomy" id="1736690"/>
    <lineage>
        <taxon>Bacteria</taxon>
        <taxon>Pseudomonadati</taxon>
        <taxon>Pseudomonadota</taxon>
        <taxon>Alphaproteobacteria</taxon>
        <taxon>Sphingomonadales</taxon>
        <taxon>Sphingomonadaceae</taxon>
        <taxon>Sphingomonas</taxon>
    </lineage>
</organism>
<proteinExistence type="inferred from homology"/>
<gene>
    <name evidence="12" type="ORF">ABC969_01025</name>
</gene>
<evidence type="ECO:0000313" key="13">
    <source>
        <dbReference type="Proteomes" id="UP001404104"/>
    </source>
</evidence>
<evidence type="ECO:0000259" key="10">
    <source>
        <dbReference type="Pfam" id="PF00384"/>
    </source>
</evidence>
<dbReference type="Pfam" id="PF00384">
    <property type="entry name" value="Molybdopterin"/>
    <property type="match status" value="1"/>
</dbReference>
<keyword evidence="7" id="KW-0560">Oxidoreductase</keyword>